<keyword evidence="3" id="KW-0597">Phosphoprotein</keyword>
<comment type="catalytic activity">
    <reaction evidence="16">
        <text>L-threonyl-[protein] + ATP = O-phospho-L-threonyl-[protein] + ADP + H(+)</text>
        <dbReference type="Rhea" id="RHEA:46608"/>
        <dbReference type="Rhea" id="RHEA-COMP:11060"/>
        <dbReference type="Rhea" id="RHEA-COMP:11605"/>
        <dbReference type="ChEBI" id="CHEBI:15378"/>
        <dbReference type="ChEBI" id="CHEBI:30013"/>
        <dbReference type="ChEBI" id="CHEBI:30616"/>
        <dbReference type="ChEBI" id="CHEBI:61977"/>
        <dbReference type="ChEBI" id="CHEBI:456216"/>
    </reaction>
</comment>
<dbReference type="InterPro" id="IPR002902">
    <property type="entry name" value="GNK2"/>
</dbReference>
<dbReference type="GO" id="GO:0016020">
    <property type="term" value="C:membrane"/>
    <property type="evidence" value="ECO:0007669"/>
    <property type="project" value="UniProtKB-SubCell"/>
</dbReference>
<keyword evidence="4" id="KW-0808">Transferase</keyword>
<dbReference type="Pfam" id="PF07714">
    <property type="entry name" value="PK_Tyr_Ser-Thr"/>
    <property type="match status" value="1"/>
</dbReference>
<feature type="transmembrane region" description="Helical" evidence="19">
    <location>
        <begin position="262"/>
        <end position="283"/>
    </location>
</feature>
<dbReference type="InterPro" id="IPR008271">
    <property type="entry name" value="Ser/Thr_kinase_AS"/>
</dbReference>
<evidence type="ECO:0000256" key="6">
    <source>
        <dbReference type="ARBA" id="ARBA00022729"/>
    </source>
</evidence>
<dbReference type="SUPFAM" id="SSF56112">
    <property type="entry name" value="Protein kinase-like (PK-like)"/>
    <property type="match status" value="1"/>
</dbReference>
<evidence type="ECO:0000256" key="15">
    <source>
        <dbReference type="ARBA" id="ARBA00047558"/>
    </source>
</evidence>
<evidence type="ECO:0000256" key="14">
    <source>
        <dbReference type="ARBA" id="ARBA00023180"/>
    </source>
</evidence>
<organism evidence="22">
    <name type="scientific">Rhizophora mucronata</name>
    <name type="common">Asiatic mangrove</name>
    <dbReference type="NCBI Taxonomy" id="61149"/>
    <lineage>
        <taxon>Eukaryota</taxon>
        <taxon>Viridiplantae</taxon>
        <taxon>Streptophyta</taxon>
        <taxon>Embryophyta</taxon>
        <taxon>Tracheophyta</taxon>
        <taxon>Spermatophyta</taxon>
        <taxon>Magnoliopsida</taxon>
        <taxon>eudicotyledons</taxon>
        <taxon>Gunneridae</taxon>
        <taxon>Pentapetalae</taxon>
        <taxon>rosids</taxon>
        <taxon>fabids</taxon>
        <taxon>Malpighiales</taxon>
        <taxon>Rhizophoraceae</taxon>
        <taxon>Rhizophora</taxon>
    </lineage>
</organism>
<dbReference type="AlphaFoldDB" id="A0A2P2K1V8"/>
<dbReference type="Pfam" id="PF01657">
    <property type="entry name" value="Stress-antifung"/>
    <property type="match status" value="2"/>
</dbReference>
<dbReference type="EMBL" id="GGEC01019222">
    <property type="protein sequence ID" value="MBW99705.1"/>
    <property type="molecule type" value="Transcribed_RNA"/>
</dbReference>
<keyword evidence="9 22" id="KW-0418">Kinase</keyword>
<dbReference type="InterPro" id="IPR011009">
    <property type="entry name" value="Kinase-like_dom_sf"/>
</dbReference>
<dbReference type="GO" id="GO:0005524">
    <property type="term" value="F:ATP binding"/>
    <property type="evidence" value="ECO:0007669"/>
    <property type="project" value="UniProtKB-UniRule"/>
</dbReference>
<proteinExistence type="predicted"/>
<evidence type="ECO:0000256" key="16">
    <source>
        <dbReference type="ARBA" id="ARBA00047951"/>
    </source>
</evidence>
<keyword evidence="14" id="KW-0325">Glycoprotein</keyword>
<evidence type="ECO:0000256" key="10">
    <source>
        <dbReference type="ARBA" id="ARBA00022840"/>
    </source>
</evidence>
<evidence type="ECO:0000259" key="20">
    <source>
        <dbReference type="PROSITE" id="PS50011"/>
    </source>
</evidence>
<dbReference type="PROSITE" id="PS00108">
    <property type="entry name" value="PROTEIN_KINASE_ST"/>
    <property type="match status" value="1"/>
</dbReference>
<dbReference type="InterPro" id="IPR001245">
    <property type="entry name" value="Ser-Thr/Tyr_kinase_cat_dom"/>
</dbReference>
<evidence type="ECO:0000256" key="8">
    <source>
        <dbReference type="ARBA" id="ARBA00022741"/>
    </source>
</evidence>
<dbReference type="FunFam" id="3.30.200.20:FF:000177">
    <property type="entry name" value="Cysteine-rich receptor-like protein kinase 2"/>
    <property type="match status" value="1"/>
</dbReference>
<keyword evidence="11 19" id="KW-1133">Transmembrane helix</keyword>
<evidence type="ECO:0000256" key="1">
    <source>
        <dbReference type="ARBA" id="ARBA00004167"/>
    </source>
</evidence>
<evidence type="ECO:0000256" key="13">
    <source>
        <dbReference type="ARBA" id="ARBA00023170"/>
    </source>
</evidence>
<sequence length="659" mass="72133">MIPKGRSAPNYLHQRWLFYSMIHSFLISVSLSDPRITEAGLYCGNSRAASSYVPTFVQGMESLSNVIANSHFATSHVNSTPPIYALAQCHHDLSQTDCLLCYAASRTRIPRCLPSFSGRLYLDGCFLRYDNYSFYQEFVSSYFDKVTCSNKTVSGSGNKNKSFEFETSVVHVVSNVTSKALENDGFGAVGIGGVYALAQCWDSVGKEGCRQCLEAAAEAAKGCLPKREGRGMNAGCYLRYSTEKFYGDGESSGNSHGSSGTGVTVAIVLAISAALMISLFAAYTSYIKLSKLKEVRNNLGKISISFDKSSHSFKYETLEKATDYFSPLRRLGQGGGGSVFMGALPDGQTVAVKRLIFNTRQWVDDFFNEVNLISRIQHKNLVRLLGCSIEGPESLLVYEYVPNKSLDRFLFDKNNRRILSWKERLDIIAGTAEGLAFLHGGSEVRIIHRDIKSSNILLDENLTPKIADFGLIRCFGPDKTHLSTGIAGTLGYMAPEYLVRGQLTDKADVYSFGVLALEIITGKKCNALVEDSASLQQTVWQLYKSERVVEAVDPCLKDDFPVQEASIVLQIGLLCTQASVAFRPSMAQVVHMLTTDDCEIPKPNQPPFINHNTSFLSPGSSKGLYSPTIFASNAATGTEVSRTSSEPSIMPSSDGISRS</sequence>
<accession>A0A2P2K1V8</accession>
<dbReference type="CDD" id="cd14066">
    <property type="entry name" value="STKc_IRAK"/>
    <property type="match status" value="1"/>
</dbReference>
<dbReference type="FunFam" id="3.30.430.20:FF:000029">
    <property type="entry name" value="Cysteine-rich receptor-like protein kinase 42"/>
    <property type="match status" value="1"/>
</dbReference>
<dbReference type="FunFam" id="1.10.510.10:FF:000336">
    <property type="entry name" value="Cysteine-rich receptor-like protein kinase 2"/>
    <property type="match status" value="1"/>
</dbReference>
<keyword evidence="6" id="KW-0732">Signal</keyword>
<comment type="subcellular location">
    <subcellularLocation>
        <location evidence="1">Membrane</location>
        <topology evidence="1">Single-pass membrane protein</topology>
    </subcellularLocation>
</comment>
<dbReference type="Gene3D" id="3.30.200.20">
    <property type="entry name" value="Phosphorylase Kinase, domain 1"/>
    <property type="match status" value="1"/>
</dbReference>
<evidence type="ECO:0000256" key="12">
    <source>
        <dbReference type="ARBA" id="ARBA00023136"/>
    </source>
</evidence>
<evidence type="ECO:0000256" key="9">
    <source>
        <dbReference type="ARBA" id="ARBA00022777"/>
    </source>
</evidence>
<dbReference type="SMART" id="SM00220">
    <property type="entry name" value="S_TKc"/>
    <property type="match status" value="1"/>
</dbReference>
<evidence type="ECO:0000256" key="4">
    <source>
        <dbReference type="ARBA" id="ARBA00022679"/>
    </source>
</evidence>
<keyword evidence="5 19" id="KW-0812">Transmembrane</keyword>
<feature type="binding site" evidence="17">
    <location>
        <position position="353"/>
    </location>
    <ligand>
        <name>ATP</name>
        <dbReference type="ChEBI" id="CHEBI:30616"/>
    </ligand>
</feature>
<dbReference type="Gene3D" id="3.30.430.20">
    <property type="entry name" value="Gnk2 domain, C-X8-C-X2-C motif"/>
    <property type="match status" value="2"/>
</dbReference>
<feature type="domain" description="Gnk2-homologous" evidence="21">
    <location>
        <begin position="147"/>
        <end position="245"/>
    </location>
</feature>
<keyword evidence="2" id="KW-0723">Serine/threonine-protein kinase</keyword>
<dbReference type="Gene3D" id="1.10.510.10">
    <property type="entry name" value="Transferase(Phosphotransferase) domain 1"/>
    <property type="match status" value="1"/>
</dbReference>
<dbReference type="InterPro" id="IPR017441">
    <property type="entry name" value="Protein_kinase_ATP_BS"/>
</dbReference>
<dbReference type="PROSITE" id="PS51473">
    <property type="entry name" value="GNK2"/>
    <property type="match status" value="2"/>
</dbReference>
<keyword evidence="8 17" id="KW-0547">Nucleotide-binding</keyword>
<keyword evidence="12 19" id="KW-0472">Membrane</keyword>
<feature type="domain" description="Gnk2-homologous" evidence="21">
    <location>
        <begin position="34"/>
        <end position="134"/>
    </location>
</feature>
<evidence type="ECO:0000256" key="3">
    <source>
        <dbReference type="ARBA" id="ARBA00022553"/>
    </source>
</evidence>
<dbReference type="InterPro" id="IPR000719">
    <property type="entry name" value="Prot_kinase_dom"/>
</dbReference>
<dbReference type="InterPro" id="IPR038408">
    <property type="entry name" value="GNK2_sf"/>
</dbReference>
<keyword evidence="7" id="KW-0677">Repeat</keyword>
<evidence type="ECO:0000313" key="22">
    <source>
        <dbReference type="EMBL" id="MBW99705.1"/>
    </source>
</evidence>
<reference evidence="22" key="1">
    <citation type="submission" date="2018-02" db="EMBL/GenBank/DDBJ databases">
        <title>Rhizophora mucronata_Transcriptome.</title>
        <authorList>
            <person name="Meera S.P."/>
            <person name="Sreeshan A."/>
            <person name="Augustine A."/>
        </authorList>
    </citation>
    <scope>NUCLEOTIDE SEQUENCE</scope>
    <source>
        <tissue evidence="22">Leaf</tissue>
    </source>
</reference>
<keyword evidence="13 22" id="KW-0675">Receptor</keyword>
<comment type="catalytic activity">
    <reaction evidence="15">
        <text>L-seryl-[protein] + ATP = O-phospho-L-seryl-[protein] + ADP + H(+)</text>
        <dbReference type="Rhea" id="RHEA:17989"/>
        <dbReference type="Rhea" id="RHEA-COMP:9863"/>
        <dbReference type="Rhea" id="RHEA-COMP:11604"/>
        <dbReference type="ChEBI" id="CHEBI:15378"/>
        <dbReference type="ChEBI" id="CHEBI:29999"/>
        <dbReference type="ChEBI" id="CHEBI:30616"/>
        <dbReference type="ChEBI" id="CHEBI:83421"/>
        <dbReference type="ChEBI" id="CHEBI:456216"/>
    </reaction>
</comment>
<dbReference type="PANTHER" id="PTHR47973">
    <property type="entry name" value="CYSTEINE-RICH RECEPTOR-LIKE PROTEIN KINASE 3"/>
    <property type="match status" value="1"/>
</dbReference>
<name>A0A2P2K1V8_RHIMU</name>
<dbReference type="PROSITE" id="PS00107">
    <property type="entry name" value="PROTEIN_KINASE_ATP"/>
    <property type="match status" value="1"/>
</dbReference>
<evidence type="ECO:0000256" key="2">
    <source>
        <dbReference type="ARBA" id="ARBA00022527"/>
    </source>
</evidence>
<dbReference type="PROSITE" id="PS50011">
    <property type="entry name" value="PROTEIN_KINASE_DOM"/>
    <property type="match status" value="1"/>
</dbReference>
<dbReference type="CDD" id="cd23509">
    <property type="entry name" value="Gnk2-like"/>
    <property type="match status" value="2"/>
</dbReference>
<feature type="region of interest" description="Disordered" evidence="18">
    <location>
        <begin position="636"/>
        <end position="659"/>
    </location>
</feature>
<evidence type="ECO:0000256" key="17">
    <source>
        <dbReference type="PROSITE-ProRule" id="PRU10141"/>
    </source>
</evidence>
<feature type="domain" description="Protein kinase" evidence="20">
    <location>
        <begin position="325"/>
        <end position="594"/>
    </location>
</feature>
<evidence type="ECO:0000256" key="18">
    <source>
        <dbReference type="SAM" id="MobiDB-lite"/>
    </source>
</evidence>
<dbReference type="InterPro" id="IPR052059">
    <property type="entry name" value="CR_Ser/Thr_kinase"/>
</dbReference>
<dbReference type="FunFam" id="3.30.430.20:FF:000015">
    <property type="entry name" value="Cysteine-rich receptor-like protein kinase 3"/>
    <property type="match status" value="1"/>
</dbReference>
<evidence type="ECO:0000259" key="21">
    <source>
        <dbReference type="PROSITE" id="PS51473"/>
    </source>
</evidence>
<dbReference type="GO" id="GO:0004674">
    <property type="term" value="F:protein serine/threonine kinase activity"/>
    <property type="evidence" value="ECO:0007669"/>
    <property type="project" value="UniProtKB-KW"/>
</dbReference>
<evidence type="ECO:0000256" key="7">
    <source>
        <dbReference type="ARBA" id="ARBA00022737"/>
    </source>
</evidence>
<keyword evidence="10 17" id="KW-0067">ATP-binding</keyword>
<evidence type="ECO:0000256" key="11">
    <source>
        <dbReference type="ARBA" id="ARBA00022989"/>
    </source>
</evidence>
<protein>
    <submittedName>
        <fullName evidence="22">Cysteine-rich receptor-like protein kinase 42</fullName>
    </submittedName>
</protein>
<evidence type="ECO:0000256" key="19">
    <source>
        <dbReference type="SAM" id="Phobius"/>
    </source>
</evidence>
<evidence type="ECO:0000256" key="5">
    <source>
        <dbReference type="ARBA" id="ARBA00022692"/>
    </source>
</evidence>